<evidence type="ECO:0000256" key="1">
    <source>
        <dbReference type="SAM" id="MobiDB-lite"/>
    </source>
</evidence>
<organism evidence="2 3">
    <name type="scientific">Zasmidium cellare</name>
    <name type="common">Wine cellar mold</name>
    <name type="synonym">Racodium cellare</name>
    <dbReference type="NCBI Taxonomy" id="395010"/>
    <lineage>
        <taxon>Eukaryota</taxon>
        <taxon>Fungi</taxon>
        <taxon>Dikarya</taxon>
        <taxon>Ascomycota</taxon>
        <taxon>Pezizomycotina</taxon>
        <taxon>Dothideomycetes</taxon>
        <taxon>Dothideomycetidae</taxon>
        <taxon>Mycosphaerellales</taxon>
        <taxon>Mycosphaerellaceae</taxon>
        <taxon>Zasmidium</taxon>
    </lineage>
</organism>
<feature type="region of interest" description="Disordered" evidence="1">
    <location>
        <begin position="1"/>
        <end position="92"/>
    </location>
</feature>
<evidence type="ECO:0000313" key="2">
    <source>
        <dbReference type="EMBL" id="KAK4504896.1"/>
    </source>
</evidence>
<proteinExistence type="predicted"/>
<comment type="caution">
    <text evidence="2">The sequence shown here is derived from an EMBL/GenBank/DDBJ whole genome shotgun (WGS) entry which is preliminary data.</text>
</comment>
<evidence type="ECO:0000313" key="3">
    <source>
        <dbReference type="Proteomes" id="UP001305779"/>
    </source>
</evidence>
<accession>A0ABR0EUM8</accession>
<dbReference type="Proteomes" id="UP001305779">
    <property type="component" value="Unassembled WGS sequence"/>
</dbReference>
<gene>
    <name evidence="2" type="ORF">PRZ48_002859</name>
</gene>
<keyword evidence="3" id="KW-1185">Reference proteome</keyword>
<feature type="compositionally biased region" description="Polar residues" evidence="1">
    <location>
        <begin position="39"/>
        <end position="56"/>
    </location>
</feature>
<sequence length="92" mass="9860">MAEERSMDRGASATLKSQDLTDGIYEDARTDVSKGPFGANTTSDNNASQTISSGNTDPLPDQKATVADREAEGGEWIKEEAKRNVDRILGAQ</sequence>
<protein>
    <submittedName>
        <fullName evidence="2">Uncharacterized protein</fullName>
    </submittedName>
</protein>
<feature type="compositionally biased region" description="Basic and acidic residues" evidence="1">
    <location>
        <begin position="66"/>
        <end position="86"/>
    </location>
</feature>
<dbReference type="EMBL" id="JAXOVC010000002">
    <property type="protein sequence ID" value="KAK4504896.1"/>
    <property type="molecule type" value="Genomic_DNA"/>
</dbReference>
<name>A0ABR0EUM8_ZASCE</name>
<reference evidence="2 3" key="1">
    <citation type="journal article" date="2023" name="G3 (Bethesda)">
        <title>A chromosome-level genome assembly of Zasmidium syzygii isolated from banana leaves.</title>
        <authorList>
            <person name="van Westerhoven A.C."/>
            <person name="Mehrabi R."/>
            <person name="Talebi R."/>
            <person name="Steentjes M.B.F."/>
            <person name="Corcolon B."/>
            <person name="Chong P.A."/>
            <person name="Kema G.H.J."/>
            <person name="Seidl M.F."/>
        </authorList>
    </citation>
    <scope>NUCLEOTIDE SEQUENCE [LARGE SCALE GENOMIC DNA]</scope>
    <source>
        <strain evidence="2 3">P124</strain>
    </source>
</reference>